<organism evidence="1 2">
    <name type="scientific">Diceros bicornis minor</name>
    <name type="common">South-central black rhinoceros</name>
    <dbReference type="NCBI Taxonomy" id="77932"/>
    <lineage>
        <taxon>Eukaryota</taxon>
        <taxon>Metazoa</taxon>
        <taxon>Chordata</taxon>
        <taxon>Craniata</taxon>
        <taxon>Vertebrata</taxon>
        <taxon>Euteleostomi</taxon>
        <taxon>Mammalia</taxon>
        <taxon>Eutheria</taxon>
        <taxon>Laurasiatheria</taxon>
        <taxon>Perissodactyla</taxon>
        <taxon>Rhinocerotidae</taxon>
        <taxon>Diceros</taxon>
    </lineage>
</organism>
<evidence type="ECO:0000313" key="2">
    <source>
        <dbReference type="Proteomes" id="UP000551758"/>
    </source>
</evidence>
<dbReference type="AlphaFoldDB" id="A0A7J7FGS1"/>
<dbReference type="Gene3D" id="3.30.390.10">
    <property type="entry name" value="Enolase-like, N-terminal domain"/>
    <property type="match status" value="1"/>
</dbReference>
<name>A0A7J7FGS1_DICBM</name>
<dbReference type="GO" id="GO:0004634">
    <property type="term" value="F:phosphopyruvate hydratase activity"/>
    <property type="evidence" value="ECO:0007669"/>
    <property type="project" value="InterPro"/>
</dbReference>
<reference evidence="1 2" key="1">
    <citation type="journal article" date="2020" name="Mol. Biol. Evol.">
        <title>Interspecific Gene Flow and the Evolution of Specialization in Black and White Rhinoceros.</title>
        <authorList>
            <person name="Moodley Y."/>
            <person name="Westbury M.V."/>
            <person name="Russo I.M."/>
            <person name="Gopalakrishnan S."/>
            <person name="Rakotoarivelo A."/>
            <person name="Olsen R.A."/>
            <person name="Prost S."/>
            <person name="Tunstall T."/>
            <person name="Ryder O.A."/>
            <person name="Dalen L."/>
            <person name="Bruford M.W."/>
        </authorList>
    </citation>
    <scope>NUCLEOTIDE SEQUENCE [LARGE SCALE GENOMIC DNA]</scope>
    <source>
        <strain evidence="1">SBR-YM</strain>
        <tissue evidence="1">Skin</tissue>
    </source>
</reference>
<dbReference type="PANTHER" id="PTHR11902">
    <property type="entry name" value="ENOLASE"/>
    <property type="match status" value="1"/>
</dbReference>
<proteinExistence type="predicted"/>
<evidence type="ECO:0000313" key="1">
    <source>
        <dbReference type="EMBL" id="KAF5927253.1"/>
    </source>
</evidence>
<keyword evidence="2" id="KW-1185">Reference proteome</keyword>
<gene>
    <name evidence="1" type="ORF">HPG69_017730</name>
</gene>
<dbReference type="InterPro" id="IPR029017">
    <property type="entry name" value="Enolase-like_N"/>
</dbReference>
<dbReference type="EMBL" id="JACDTQ010000582">
    <property type="protein sequence ID" value="KAF5927253.1"/>
    <property type="molecule type" value="Genomic_DNA"/>
</dbReference>
<dbReference type="Proteomes" id="UP000551758">
    <property type="component" value="Unassembled WGS sequence"/>
</dbReference>
<comment type="caution">
    <text evidence="1">The sequence shown here is derived from an EMBL/GenBank/DDBJ whole genome shotgun (WGS) entry which is preliminary data.</text>
</comment>
<protein>
    <submittedName>
        <fullName evidence="1">Uncharacterized protein</fullName>
    </submittedName>
</protein>
<sequence>MAEKGAEQSLRRAQGQKRDTHELADLTFPVGIHSTHGSPMLEITIVMETPLSKLKPALVSSELCAQQGFSIYEVQELWYNDKTCRIGKGVSETIEHISKAIRPELMGKKLSGWNRRRVMNCHAESWLQSRGHQPVLVFSVICGSSHTGSELAVQEFLVLAVGPVT</sequence>
<dbReference type="GO" id="GO:0000287">
    <property type="term" value="F:magnesium ion binding"/>
    <property type="evidence" value="ECO:0007669"/>
    <property type="project" value="InterPro"/>
</dbReference>
<accession>A0A7J7FGS1</accession>
<dbReference type="GO" id="GO:0000015">
    <property type="term" value="C:phosphopyruvate hydratase complex"/>
    <property type="evidence" value="ECO:0007669"/>
    <property type="project" value="InterPro"/>
</dbReference>
<dbReference type="InterPro" id="IPR000941">
    <property type="entry name" value="Enolase"/>
</dbReference>
<dbReference type="PANTHER" id="PTHR11902:SF1">
    <property type="entry name" value="ENOLASE"/>
    <property type="match status" value="1"/>
</dbReference>
<dbReference type="GO" id="GO:0006096">
    <property type="term" value="P:glycolytic process"/>
    <property type="evidence" value="ECO:0007669"/>
    <property type="project" value="InterPro"/>
</dbReference>
<dbReference type="SUPFAM" id="SSF54826">
    <property type="entry name" value="Enolase N-terminal domain-like"/>
    <property type="match status" value="1"/>
</dbReference>